<keyword evidence="1" id="KW-0732">Signal</keyword>
<accession>A0A437H1T8</accession>
<feature type="chain" id="PRO_5019564180" description="DUF4136 domain-containing protein" evidence="1">
    <location>
        <begin position="21"/>
        <end position="207"/>
    </location>
</feature>
<gene>
    <name evidence="2" type="ORF">EKN06_05395</name>
</gene>
<feature type="signal peptide" evidence="1">
    <location>
        <begin position="1"/>
        <end position="20"/>
    </location>
</feature>
<evidence type="ECO:0008006" key="4">
    <source>
        <dbReference type="Google" id="ProtNLM"/>
    </source>
</evidence>
<dbReference type="NCBIfam" id="NF047637">
    <property type="entry name" value="lipo_CC0125"/>
    <property type="match status" value="1"/>
</dbReference>
<sequence length="207" mass="23673">MNSARGVSVRAISVRGLARAAALSLVAVMLGCAHPTPYQPESASSAIAGGYSDERLAEGRYRVKFSGNSLTSRETVEAYLLYRAAELTVQQGYDWFAIIDREMDHKVTREIRRDPFYRPWYGPEYGAWLPYWRYYMPGRGWYAWDPYHADPFWADGIDERRVEEFEATADIRLGRGTRPSADDRAYDARKVLEEIGPRVDRHPPASK</sequence>
<dbReference type="PROSITE" id="PS51257">
    <property type="entry name" value="PROKAR_LIPOPROTEIN"/>
    <property type="match status" value="1"/>
</dbReference>
<dbReference type="AlphaFoldDB" id="A0A437H1T8"/>
<evidence type="ECO:0000313" key="2">
    <source>
        <dbReference type="EMBL" id="RVQ69598.1"/>
    </source>
</evidence>
<organism evidence="2 3">
    <name type="scientific">Croceicoccus ponticola</name>
    <dbReference type="NCBI Taxonomy" id="2217664"/>
    <lineage>
        <taxon>Bacteria</taxon>
        <taxon>Pseudomonadati</taxon>
        <taxon>Pseudomonadota</taxon>
        <taxon>Alphaproteobacteria</taxon>
        <taxon>Sphingomonadales</taxon>
        <taxon>Erythrobacteraceae</taxon>
        <taxon>Croceicoccus</taxon>
    </lineage>
</organism>
<evidence type="ECO:0000256" key="1">
    <source>
        <dbReference type="SAM" id="SignalP"/>
    </source>
</evidence>
<comment type="caution">
    <text evidence="2">The sequence shown here is derived from an EMBL/GenBank/DDBJ whole genome shotgun (WGS) entry which is preliminary data.</text>
</comment>
<dbReference type="OrthoDB" id="7172943at2"/>
<name>A0A437H1T8_9SPHN</name>
<proteinExistence type="predicted"/>
<dbReference type="Proteomes" id="UP000283003">
    <property type="component" value="Unassembled WGS sequence"/>
</dbReference>
<dbReference type="RefSeq" id="WP_127611785.1">
    <property type="nucleotide sequence ID" value="NZ_RXOL01000001.1"/>
</dbReference>
<evidence type="ECO:0000313" key="3">
    <source>
        <dbReference type="Proteomes" id="UP000283003"/>
    </source>
</evidence>
<keyword evidence="3" id="KW-1185">Reference proteome</keyword>
<dbReference type="EMBL" id="RXOL01000001">
    <property type="protein sequence ID" value="RVQ69598.1"/>
    <property type="molecule type" value="Genomic_DNA"/>
</dbReference>
<protein>
    <recommendedName>
        <fullName evidence="4">DUF4136 domain-containing protein</fullName>
    </recommendedName>
</protein>
<reference evidence="2 3" key="1">
    <citation type="submission" date="2018-12" db="EMBL/GenBank/DDBJ databases">
        <title>Croceicoccus ponticola sp. nov., a lipolytic bacterium isolated from seawater.</title>
        <authorList>
            <person name="Yoon J.-H."/>
        </authorList>
    </citation>
    <scope>NUCLEOTIDE SEQUENCE [LARGE SCALE GENOMIC DNA]</scope>
    <source>
        <strain evidence="2 3">GM-16</strain>
    </source>
</reference>